<dbReference type="Gene3D" id="3.50.50.60">
    <property type="entry name" value="FAD/NAD(P)-binding domain"/>
    <property type="match status" value="2"/>
</dbReference>
<dbReference type="OrthoDB" id="66881at2759"/>
<proteinExistence type="inferred from homology"/>
<dbReference type="Proteomes" id="UP000663193">
    <property type="component" value="Chromosome 11"/>
</dbReference>
<evidence type="ECO:0000256" key="1">
    <source>
        <dbReference type="ARBA" id="ARBA00001974"/>
    </source>
</evidence>
<dbReference type="InterPro" id="IPR036188">
    <property type="entry name" value="FAD/NAD-bd_sf"/>
</dbReference>
<evidence type="ECO:0000313" key="7">
    <source>
        <dbReference type="EMBL" id="QRD00511.1"/>
    </source>
</evidence>
<name>A0A7U2F855_PHANO</name>
<evidence type="ECO:0008006" key="9">
    <source>
        <dbReference type="Google" id="ProtNLM"/>
    </source>
</evidence>
<evidence type="ECO:0000256" key="4">
    <source>
        <dbReference type="ARBA" id="ARBA00022827"/>
    </source>
</evidence>
<keyword evidence="8" id="KW-1185">Reference proteome</keyword>
<dbReference type="GO" id="GO:0050661">
    <property type="term" value="F:NADP binding"/>
    <property type="evidence" value="ECO:0007669"/>
    <property type="project" value="InterPro"/>
</dbReference>
<comment type="cofactor">
    <cofactor evidence="1">
        <name>FAD</name>
        <dbReference type="ChEBI" id="CHEBI:57692"/>
    </cofactor>
</comment>
<dbReference type="InterPro" id="IPR050775">
    <property type="entry name" value="FAD-binding_Monooxygenases"/>
</dbReference>
<dbReference type="SUPFAM" id="SSF51905">
    <property type="entry name" value="FAD/NAD(P)-binding domain"/>
    <property type="match status" value="1"/>
</dbReference>
<keyword evidence="4" id="KW-0274">FAD</keyword>
<accession>A0A7U2F855</accession>
<dbReference type="PANTHER" id="PTHR43098:SF2">
    <property type="entry name" value="FAD-BINDING MONOOXYGENASE AUSB-RELATED"/>
    <property type="match status" value="1"/>
</dbReference>
<gene>
    <name evidence="7" type="ORF">JI435_090670</name>
</gene>
<dbReference type="Pfam" id="PF13450">
    <property type="entry name" value="NAD_binding_8"/>
    <property type="match status" value="1"/>
</dbReference>
<protein>
    <recommendedName>
        <fullName evidence="9">FAD/NAD(P)-binding domain-containing protein</fullName>
    </recommendedName>
</protein>
<evidence type="ECO:0000256" key="2">
    <source>
        <dbReference type="ARBA" id="ARBA00010139"/>
    </source>
</evidence>
<dbReference type="AlphaFoldDB" id="A0A7U2F855"/>
<reference evidence="8" key="1">
    <citation type="journal article" date="2021" name="BMC Genomics">
        <title>Chromosome-level genome assembly and manually-curated proteome of model necrotroph Parastagonospora nodorum Sn15 reveals a genome-wide trove of candidate effector homologs, and redundancy of virulence-related functions within an accessory chromosome.</title>
        <authorList>
            <person name="Bertazzoni S."/>
            <person name="Jones D.A.B."/>
            <person name="Phan H.T."/>
            <person name="Tan K.-C."/>
            <person name="Hane J.K."/>
        </authorList>
    </citation>
    <scope>NUCLEOTIDE SEQUENCE [LARGE SCALE GENOMIC DNA]</scope>
    <source>
        <strain evidence="8">SN15 / ATCC MYA-4574 / FGSC 10173)</strain>
    </source>
</reference>
<evidence type="ECO:0000256" key="6">
    <source>
        <dbReference type="ARBA" id="ARBA00023002"/>
    </source>
</evidence>
<keyword evidence="5" id="KW-0521">NADP</keyword>
<sequence>MPSVIESNETAIPPEQKYFTEAAKRLKKEGTDQFEELHFSTNERLRSLAGDPWADHAALDRLPLPVRDGGSIKFLITGTGFGGIIMAIKLVQAGFTAEQIVLVEAGGGVGGTWYWNRYPGLHCDVESYCYMPFLEETGYMPKQKYSSGVEIRRYMEYLVEHFGLKDRIIFRSQVRKLQWDGSSRNWQTTIKLGRGPDGQEEKTLSIQADFVTLASGLFPYPQVPRVPGLADFKGQMFHTSRWDYGITGGSYGTTFPEMEKLKGLRVGVIGTGATAIQIIPLLAKYAQELYIFQRTPSHVHTRGQKDTDPKEWREKIAAKPGWQKERVENLAERLAGHTEVDLVNDNWSRLNAYLALIGSKRFGKIAPEKAKSHIDRMLLLDSEQSKKARARIPTVVKDGQTAEKLTAWYPTWCKRPTFSDVYLETFNNENVHLIDTDGKGIQSVTPNGIVANGQEYPVDILILSTGYRSPQAGGDPGSRTDIEVIGRDDQKLSEKWEKEGVCTLHGVCSNGFPNFFWQSASQAGATANYSHIIDVVSEHIAGIIAQGHERTTDKSQKVVIETSKAAEEEWGMRIAQDAAVFSAVSICTPGYMNLEGEAFKMPDANDHVAMIKKAKAAVWWAGLVDFTRMIEEWRSTGDLNGLQVTVV</sequence>
<dbReference type="Pfam" id="PF00743">
    <property type="entry name" value="FMO-like"/>
    <property type="match status" value="1"/>
</dbReference>
<dbReference type="InterPro" id="IPR020946">
    <property type="entry name" value="Flavin_mOase-like"/>
</dbReference>
<dbReference type="GO" id="GO:0004499">
    <property type="term" value="F:N,N-dimethylaniline monooxygenase activity"/>
    <property type="evidence" value="ECO:0007669"/>
    <property type="project" value="InterPro"/>
</dbReference>
<dbReference type="PANTHER" id="PTHR43098">
    <property type="entry name" value="L-ORNITHINE N(5)-MONOOXYGENASE-RELATED"/>
    <property type="match status" value="1"/>
</dbReference>
<keyword evidence="3" id="KW-0285">Flavoprotein</keyword>
<dbReference type="VEuPathDB" id="FungiDB:JI435_090670"/>
<dbReference type="GO" id="GO:0050660">
    <property type="term" value="F:flavin adenine dinucleotide binding"/>
    <property type="evidence" value="ECO:0007669"/>
    <property type="project" value="InterPro"/>
</dbReference>
<evidence type="ECO:0000256" key="3">
    <source>
        <dbReference type="ARBA" id="ARBA00022630"/>
    </source>
</evidence>
<dbReference type="KEGG" id="pno:SNOG_09067"/>
<organism evidence="7 8">
    <name type="scientific">Phaeosphaeria nodorum (strain SN15 / ATCC MYA-4574 / FGSC 10173)</name>
    <name type="common">Glume blotch fungus</name>
    <name type="synonym">Parastagonospora nodorum</name>
    <dbReference type="NCBI Taxonomy" id="321614"/>
    <lineage>
        <taxon>Eukaryota</taxon>
        <taxon>Fungi</taxon>
        <taxon>Dikarya</taxon>
        <taxon>Ascomycota</taxon>
        <taxon>Pezizomycotina</taxon>
        <taxon>Dothideomycetes</taxon>
        <taxon>Pleosporomycetidae</taxon>
        <taxon>Pleosporales</taxon>
        <taxon>Pleosporineae</taxon>
        <taxon>Phaeosphaeriaceae</taxon>
        <taxon>Parastagonospora</taxon>
    </lineage>
</organism>
<dbReference type="EMBL" id="CP069033">
    <property type="protein sequence ID" value="QRD00511.1"/>
    <property type="molecule type" value="Genomic_DNA"/>
</dbReference>
<keyword evidence="6" id="KW-0560">Oxidoreductase</keyword>
<dbReference type="RefSeq" id="XP_001799370.1">
    <property type="nucleotide sequence ID" value="XM_001799318.1"/>
</dbReference>
<evidence type="ECO:0000256" key="5">
    <source>
        <dbReference type="ARBA" id="ARBA00022857"/>
    </source>
</evidence>
<evidence type="ECO:0000313" key="8">
    <source>
        <dbReference type="Proteomes" id="UP000663193"/>
    </source>
</evidence>
<dbReference type="OMA" id="PWYPTWC"/>
<comment type="similarity">
    <text evidence="2">Belongs to the FAD-binding monooxygenase family.</text>
</comment>